<protein>
    <submittedName>
        <fullName evidence="2">Phage holin family protein</fullName>
    </submittedName>
</protein>
<dbReference type="RefSeq" id="WP_127027690.1">
    <property type="nucleotide sequence ID" value="NZ_RYFG02000005.1"/>
</dbReference>
<reference evidence="2 3" key="1">
    <citation type="journal article" date="2019" name="Antonie Van Leeuwenhoek">
        <title>Description of 'Ca. Methylobacter oryzae' KRF1, a novel species from the environmentally important Methylobacter clade 2.</title>
        <authorList>
            <person name="Khatri K."/>
            <person name="Mohite J.A."/>
            <person name="Pandit P.S."/>
            <person name="Bahulikar R."/>
            <person name="Rahalkar M.C."/>
        </authorList>
    </citation>
    <scope>NUCLEOTIDE SEQUENCE [LARGE SCALE GENOMIC DNA]</scope>
    <source>
        <strain evidence="2 3">KRF1</strain>
    </source>
</reference>
<keyword evidence="1" id="KW-0472">Membrane</keyword>
<dbReference type="PANTHER" id="PTHR37309:SF1">
    <property type="entry name" value="SLR0284 PROTEIN"/>
    <property type="match status" value="1"/>
</dbReference>
<evidence type="ECO:0000313" key="3">
    <source>
        <dbReference type="Proteomes" id="UP000733744"/>
    </source>
</evidence>
<organism evidence="2 3">
    <name type="scientific">Candidatus Methylobacter oryzae</name>
    <dbReference type="NCBI Taxonomy" id="2497749"/>
    <lineage>
        <taxon>Bacteria</taxon>
        <taxon>Pseudomonadati</taxon>
        <taxon>Pseudomonadota</taxon>
        <taxon>Gammaproteobacteria</taxon>
        <taxon>Methylococcales</taxon>
        <taxon>Methylococcaceae</taxon>
        <taxon>Methylobacter</taxon>
    </lineage>
</organism>
<dbReference type="EMBL" id="RYFG02000005">
    <property type="protein sequence ID" value="TRX03586.1"/>
    <property type="molecule type" value="Genomic_DNA"/>
</dbReference>
<accession>A0ABY3CH99</accession>
<evidence type="ECO:0000256" key="1">
    <source>
        <dbReference type="SAM" id="Phobius"/>
    </source>
</evidence>
<dbReference type="InterPro" id="IPR007165">
    <property type="entry name" value="Phage_holin_4_2"/>
</dbReference>
<dbReference type="Proteomes" id="UP000733744">
    <property type="component" value="Unassembled WGS sequence"/>
</dbReference>
<keyword evidence="1" id="KW-1133">Transmembrane helix</keyword>
<feature type="transmembrane region" description="Helical" evidence="1">
    <location>
        <begin position="63"/>
        <end position="81"/>
    </location>
</feature>
<keyword evidence="3" id="KW-1185">Reference proteome</keyword>
<keyword evidence="1" id="KW-0812">Transmembrane</keyword>
<dbReference type="PANTHER" id="PTHR37309">
    <property type="entry name" value="SLR0284 PROTEIN"/>
    <property type="match status" value="1"/>
</dbReference>
<name>A0ABY3CH99_9GAMM</name>
<proteinExistence type="predicted"/>
<feature type="transmembrane region" description="Helical" evidence="1">
    <location>
        <begin position="87"/>
        <end position="107"/>
    </location>
</feature>
<dbReference type="Pfam" id="PF04020">
    <property type="entry name" value="Phage_holin_4_2"/>
    <property type="match status" value="1"/>
</dbReference>
<comment type="caution">
    <text evidence="2">The sequence shown here is derived from an EMBL/GenBank/DDBJ whole genome shotgun (WGS) entry which is preliminary data.</text>
</comment>
<feature type="transmembrane region" description="Helical" evidence="1">
    <location>
        <begin position="34"/>
        <end position="56"/>
    </location>
</feature>
<evidence type="ECO:0000313" key="2">
    <source>
        <dbReference type="EMBL" id="TRX03586.1"/>
    </source>
</evidence>
<gene>
    <name evidence="2" type="ORF">EKO24_000370</name>
</gene>
<sequence length="111" mass="11814">MFAFLAHLVLTAGLLLLMAHLVRGVQVEGWGAALIGAIVLGLVNAIVRPLMVILTLPFTIFSFGLFLLVINALMLWLVAALVPGIRIQGFISALVGSLVLTLLNLVVELIT</sequence>